<sequence length="520" mass="56062">MLLSRLMQDALAATPDKPALMFEDTVLSYRELHDAIERSARGLLSLGIGRGDRVAIFMRNRWEYVELYFACFRIGAIAVPLNHRFQTDEVVFAINHCTAKLLIADESLLPIVKDVPEQAASLTGMYVYGGDVAPDAPNRWSDVVAAASDSVAWPEVDDDDPAMILYTSGSTGKPKGVTHTHRSIGATAASRVTTQQLDADDISLAATAICHAGAAIGVTFPTLYAGGTVVILAESDPGLFLDALKTHRPTRTVLLPAQLLDAVVDPRAKSVDFGCFREVACGGDQMSSDLYDEFAKVTDLQLNQLYGLTECEAVSMNPPFGVVERGSFGLPRAGVEVRIVAAASTAEDTDGSQVPDAAPGETGEIWVRSDSVMTGYWDDPEHTAATFVGDWLRTGDLGSRDTDRYLHFQGRIKEIIIKGGSNIAPGEVEDVLEASPGVELCGVVGTPDPRLGSLVHAFVELKHGLADPPTEADLRAFAAERLAAYKVPDRWTFVTDLPRNHVGKIDRHALHLRAVELDAI</sequence>
<gene>
    <name evidence="3" type="ORF">Q7514_24520</name>
</gene>
<evidence type="ECO:0000259" key="2">
    <source>
        <dbReference type="Pfam" id="PF13193"/>
    </source>
</evidence>
<dbReference type="EMBL" id="JAUTXY010000014">
    <property type="protein sequence ID" value="MEE2060689.1"/>
    <property type="molecule type" value="Genomic_DNA"/>
</dbReference>
<evidence type="ECO:0000313" key="4">
    <source>
        <dbReference type="Proteomes" id="UP001336020"/>
    </source>
</evidence>
<protein>
    <submittedName>
        <fullName evidence="3">AMP-binding protein</fullName>
    </submittedName>
</protein>
<dbReference type="InterPro" id="IPR025110">
    <property type="entry name" value="AMP-bd_C"/>
</dbReference>
<dbReference type="SUPFAM" id="SSF56801">
    <property type="entry name" value="Acetyl-CoA synthetase-like"/>
    <property type="match status" value="1"/>
</dbReference>
<dbReference type="Proteomes" id="UP001336020">
    <property type="component" value="Unassembled WGS sequence"/>
</dbReference>
<organism evidence="3 4">
    <name type="scientific">Rhodococcus artemisiae</name>
    <dbReference type="NCBI Taxonomy" id="714159"/>
    <lineage>
        <taxon>Bacteria</taxon>
        <taxon>Bacillati</taxon>
        <taxon>Actinomycetota</taxon>
        <taxon>Actinomycetes</taxon>
        <taxon>Mycobacteriales</taxon>
        <taxon>Nocardiaceae</taxon>
        <taxon>Rhodococcus</taxon>
    </lineage>
</organism>
<dbReference type="InterPro" id="IPR042099">
    <property type="entry name" value="ANL_N_sf"/>
</dbReference>
<proteinExistence type="predicted"/>
<dbReference type="InterPro" id="IPR045851">
    <property type="entry name" value="AMP-bd_C_sf"/>
</dbReference>
<dbReference type="Pfam" id="PF00501">
    <property type="entry name" value="AMP-binding"/>
    <property type="match status" value="1"/>
</dbReference>
<reference evidence="3 4" key="1">
    <citation type="submission" date="2023-07" db="EMBL/GenBank/DDBJ databases">
        <authorList>
            <person name="Girao M."/>
            <person name="Carvalho M.F."/>
        </authorList>
    </citation>
    <scope>NUCLEOTIDE SEQUENCE [LARGE SCALE GENOMIC DNA]</scope>
    <source>
        <strain evidence="3 4">YIM65754</strain>
    </source>
</reference>
<dbReference type="Pfam" id="PF13193">
    <property type="entry name" value="AMP-binding_C"/>
    <property type="match status" value="1"/>
</dbReference>
<dbReference type="Gene3D" id="3.30.300.30">
    <property type="match status" value="1"/>
</dbReference>
<keyword evidence="4" id="KW-1185">Reference proteome</keyword>
<dbReference type="InterPro" id="IPR020845">
    <property type="entry name" value="AMP-binding_CS"/>
</dbReference>
<evidence type="ECO:0000259" key="1">
    <source>
        <dbReference type="Pfam" id="PF00501"/>
    </source>
</evidence>
<dbReference type="RefSeq" id="WP_330135874.1">
    <property type="nucleotide sequence ID" value="NZ_JAUTXY010000014.1"/>
</dbReference>
<name>A0ABU7LHF9_9NOCA</name>
<evidence type="ECO:0000313" key="3">
    <source>
        <dbReference type="EMBL" id="MEE2060689.1"/>
    </source>
</evidence>
<dbReference type="InterPro" id="IPR000873">
    <property type="entry name" value="AMP-dep_synth/lig_dom"/>
</dbReference>
<dbReference type="InterPro" id="IPR050237">
    <property type="entry name" value="ATP-dep_AMP-bd_enzyme"/>
</dbReference>
<comment type="caution">
    <text evidence="3">The sequence shown here is derived from an EMBL/GenBank/DDBJ whole genome shotgun (WGS) entry which is preliminary data.</text>
</comment>
<dbReference type="Gene3D" id="3.40.50.12780">
    <property type="entry name" value="N-terminal domain of ligase-like"/>
    <property type="match status" value="1"/>
</dbReference>
<dbReference type="PANTHER" id="PTHR43767">
    <property type="entry name" value="LONG-CHAIN-FATTY-ACID--COA LIGASE"/>
    <property type="match status" value="1"/>
</dbReference>
<dbReference type="PROSITE" id="PS00455">
    <property type="entry name" value="AMP_BINDING"/>
    <property type="match status" value="1"/>
</dbReference>
<dbReference type="PANTHER" id="PTHR43767:SF1">
    <property type="entry name" value="NONRIBOSOMAL PEPTIDE SYNTHASE PES1 (EUROFUNG)-RELATED"/>
    <property type="match status" value="1"/>
</dbReference>
<accession>A0ABU7LHF9</accession>
<feature type="domain" description="AMP-binding enzyme C-terminal" evidence="2">
    <location>
        <begin position="427"/>
        <end position="504"/>
    </location>
</feature>
<feature type="domain" description="AMP-dependent synthetase/ligase" evidence="1">
    <location>
        <begin position="9"/>
        <end position="377"/>
    </location>
</feature>